<proteinExistence type="predicted"/>
<protein>
    <submittedName>
        <fullName evidence="1">Uncharacterized protein</fullName>
    </submittedName>
</protein>
<dbReference type="EMBL" id="CM044705">
    <property type="protein sequence ID" value="KAI5661793.1"/>
    <property type="molecule type" value="Genomic_DNA"/>
</dbReference>
<gene>
    <name evidence="1" type="ORF">M9H77_21116</name>
</gene>
<sequence>MQKPNGVGAAACASCKHQRKKCTEKCILAPFFPVEKNREFQAVHKVFGVSNIAKTLKNLNHEDRKRAADSLIWEAFCWQKDPINGPYGEHKRVFEELNLYKTQYLNQLQITRGRAAMPPPLPSVLIGWNNGSSANIDHACSYGYSGNFDQHLQNIEKQWPENNNIDHLPQQQYSIAVLDDKIFLILGIGTALFLDCFVDSFPVNYFAGFRSSKSYKDLIIGYNTLVKLKN</sequence>
<evidence type="ECO:0000313" key="2">
    <source>
        <dbReference type="Proteomes" id="UP001060085"/>
    </source>
</evidence>
<accession>A0ACC0AQS4</accession>
<comment type="caution">
    <text evidence="1">The sequence shown here is derived from an EMBL/GenBank/DDBJ whole genome shotgun (WGS) entry which is preliminary data.</text>
</comment>
<dbReference type="Proteomes" id="UP001060085">
    <property type="component" value="Linkage Group LG05"/>
</dbReference>
<keyword evidence="2" id="KW-1185">Reference proteome</keyword>
<name>A0ACC0AQS4_CATRO</name>
<reference evidence="2" key="1">
    <citation type="journal article" date="2023" name="Nat. Plants">
        <title>Single-cell RNA sequencing provides a high-resolution roadmap for understanding the multicellular compartmentation of specialized metabolism.</title>
        <authorList>
            <person name="Sun S."/>
            <person name="Shen X."/>
            <person name="Li Y."/>
            <person name="Li Y."/>
            <person name="Wang S."/>
            <person name="Li R."/>
            <person name="Zhang H."/>
            <person name="Shen G."/>
            <person name="Guo B."/>
            <person name="Wei J."/>
            <person name="Xu J."/>
            <person name="St-Pierre B."/>
            <person name="Chen S."/>
            <person name="Sun C."/>
        </authorList>
    </citation>
    <scope>NUCLEOTIDE SEQUENCE [LARGE SCALE GENOMIC DNA]</scope>
</reference>
<organism evidence="1 2">
    <name type="scientific">Catharanthus roseus</name>
    <name type="common">Madagascar periwinkle</name>
    <name type="synonym">Vinca rosea</name>
    <dbReference type="NCBI Taxonomy" id="4058"/>
    <lineage>
        <taxon>Eukaryota</taxon>
        <taxon>Viridiplantae</taxon>
        <taxon>Streptophyta</taxon>
        <taxon>Embryophyta</taxon>
        <taxon>Tracheophyta</taxon>
        <taxon>Spermatophyta</taxon>
        <taxon>Magnoliopsida</taxon>
        <taxon>eudicotyledons</taxon>
        <taxon>Gunneridae</taxon>
        <taxon>Pentapetalae</taxon>
        <taxon>asterids</taxon>
        <taxon>lamiids</taxon>
        <taxon>Gentianales</taxon>
        <taxon>Apocynaceae</taxon>
        <taxon>Rauvolfioideae</taxon>
        <taxon>Vinceae</taxon>
        <taxon>Catharanthinae</taxon>
        <taxon>Catharanthus</taxon>
    </lineage>
</organism>
<evidence type="ECO:0000313" key="1">
    <source>
        <dbReference type="EMBL" id="KAI5661793.1"/>
    </source>
</evidence>